<dbReference type="Proteomes" id="UP000799777">
    <property type="component" value="Unassembled WGS sequence"/>
</dbReference>
<accession>A0A9P4LED1</accession>
<reference evidence="1" key="1">
    <citation type="journal article" date="2020" name="Stud. Mycol.">
        <title>101 Dothideomycetes genomes: a test case for predicting lifestyles and emergence of pathogens.</title>
        <authorList>
            <person name="Haridas S."/>
            <person name="Albert R."/>
            <person name="Binder M."/>
            <person name="Bloem J."/>
            <person name="Labutti K."/>
            <person name="Salamov A."/>
            <person name="Andreopoulos B."/>
            <person name="Baker S."/>
            <person name="Barry K."/>
            <person name="Bills G."/>
            <person name="Bluhm B."/>
            <person name="Cannon C."/>
            <person name="Castanera R."/>
            <person name="Culley D."/>
            <person name="Daum C."/>
            <person name="Ezra D."/>
            <person name="Gonzalez J."/>
            <person name="Henrissat B."/>
            <person name="Kuo A."/>
            <person name="Liang C."/>
            <person name="Lipzen A."/>
            <person name="Lutzoni F."/>
            <person name="Magnuson J."/>
            <person name="Mondo S."/>
            <person name="Nolan M."/>
            <person name="Ohm R."/>
            <person name="Pangilinan J."/>
            <person name="Park H.-J."/>
            <person name="Ramirez L."/>
            <person name="Alfaro M."/>
            <person name="Sun H."/>
            <person name="Tritt A."/>
            <person name="Yoshinaga Y."/>
            <person name="Zwiers L.-H."/>
            <person name="Turgeon B."/>
            <person name="Goodwin S."/>
            <person name="Spatafora J."/>
            <person name="Crous P."/>
            <person name="Grigoriev I."/>
        </authorList>
    </citation>
    <scope>NUCLEOTIDE SEQUENCE</scope>
    <source>
        <strain evidence="1">CBS 110217</strain>
    </source>
</reference>
<feature type="non-terminal residue" evidence="1">
    <location>
        <position position="1"/>
    </location>
</feature>
<dbReference type="InterPro" id="IPR027417">
    <property type="entry name" value="P-loop_NTPase"/>
</dbReference>
<evidence type="ECO:0000313" key="1">
    <source>
        <dbReference type="EMBL" id="KAF2023131.1"/>
    </source>
</evidence>
<feature type="non-terminal residue" evidence="1">
    <location>
        <position position="76"/>
    </location>
</feature>
<gene>
    <name evidence="1" type="ORF">EK21DRAFT_15679</name>
</gene>
<dbReference type="AlphaFoldDB" id="A0A9P4LED1"/>
<name>A0A9P4LED1_9PLEO</name>
<organism evidence="1 2">
    <name type="scientific">Setomelanomma holmii</name>
    <dbReference type="NCBI Taxonomy" id="210430"/>
    <lineage>
        <taxon>Eukaryota</taxon>
        <taxon>Fungi</taxon>
        <taxon>Dikarya</taxon>
        <taxon>Ascomycota</taxon>
        <taxon>Pezizomycotina</taxon>
        <taxon>Dothideomycetes</taxon>
        <taxon>Pleosporomycetidae</taxon>
        <taxon>Pleosporales</taxon>
        <taxon>Pleosporineae</taxon>
        <taxon>Phaeosphaeriaceae</taxon>
        <taxon>Setomelanomma</taxon>
    </lineage>
</organism>
<evidence type="ECO:0000313" key="2">
    <source>
        <dbReference type="Proteomes" id="UP000799777"/>
    </source>
</evidence>
<keyword evidence="2" id="KW-1185">Reference proteome</keyword>
<proteinExistence type="predicted"/>
<sequence length="76" mass="7854">EKKAALYVVVQGISPLIVVLPTGGGKTLLPVTAAVLNNAAQQESGRASVTILVVPFCALIKDMLVQLRDAGVKAVE</sequence>
<dbReference type="SUPFAM" id="SSF52540">
    <property type="entry name" value="P-loop containing nucleoside triphosphate hydrolases"/>
    <property type="match status" value="1"/>
</dbReference>
<comment type="caution">
    <text evidence="1">The sequence shown here is derived from an EMBL/GenBank/DDBJ whole genome shotgun (WGS) entry which is preliminary data.</text>
</comment>
<evidence type="ECO:0008006" key="3">
    <source>
        <dbReference type="Google" id="ProtNLM"/>
    </source>
</evidence>
<dbReference type="EMBL" id="ML978377">
    <property type="protein sequence ID" value="KAF2023131.1"/>
    <property type="molecule type" value="Genomic_DNA"/>
</dbReference>
<dbReference type="OrthoDB" id="3925403at2759"/>
<protein>
    <recommendedName>
        <fullName evidence="3">DEAD/DEAH box helicase domain-containing protein</fullName>
    </recommendedName>
</protein>
<dbReference type="Gene3D" id="3.40.50.300">
    <property type="entry name" value="P-loop containing nucleotide triphosphate hydrolases"/>
    <property type="match status" value="1"/>
</dbReference>